<sequence length="460" mass="52085">MKSTDFFEEAATDEESGDRWLGSDLTKALRFYQKAYKEYQQALANSSDLDIQYNIARLVYHVYSTYIETELLEDLNTDDFLFGDTVVKPLDQIMNTHEQSMNGRESMDLSYNLGLVYIDVLETSQLSDDNVDVLQIYQKGQELFKNLINTQINQLRSFINDLSKIDNDHSSSNEDPQSVTEAVTEEVLQPNDVFDTIVSGYKLIQAFLGNITSIADIPSFQQVVGDFSLFLESIVGEFLNSFTESTNTQSQYLSSVTNNQIIDYQITKAFISSLISQSFTEINNFWDVVPPSAERFMSQSDAVQAIMDRNDDNDSTLWSGLTLITQTLKKAQDDLSERRKTTVEGLGKLNEQYAQVLIQRADIDVQRGLLPLPQAQNSKEVLMKNARTFLTSAMRIANSSGGLRERAIEKAGRNKKKLESVARMCILDKKDEDQIMEIMGSVGPREITKVLKLDYYSALN</sequence>
<keyword evidence="2" id="KW-1185">Reference proteome</keyword>
<evidence type="ECO:0000313" key="1">
    <source>
        <dbReference type="EMBL" id="CAH6720802.1"/>
    </source>
</evidence>
<name>A0ACA9Y7V6_9ASCO</name>
<comment type="caution">
    <text evidence="1">The sequence shown here is derived from an EMBL/GenBank/DDBJ whole genome shotgun (WGS) entry which is preliminary data.</text>
</comment>
<dbReference type="EMBL" id="CALSDN010000004">
    <property type="protein sequence ID" value="CAH6720802.1"/>
    <property type="molecule type" value="Genomic_DNA"/>
</dbReference>
<organism evidence="1 2">
    <name type="scientific">[Candida] jaroonii</name>
    <dbReference type="NCBI Taxonomy" id="467808"/>
    <lineage>
        <taxon>Eukaryota</taxon>
        <taxon>Fungi</taxon>
        <taxon>Dikarya</taxon>
        <taxon>Ascomycota</taxon>
        <taxon>Saccharomycotina</taxon>
        <taxon>Pichiomycetes</taxon>
        <taxon>Debaryomycetaceae</taxon>
        <taxon>Yamadazyma</taxon>
    </lineage>
</organism>
<protein>
    <submittedName>
        <fullName evidence="1">Uncharacterized protein</fullName>
    </submittedName>
</protein>
<proteinExistence type="predicted"/>
<reference evidence="1" key="1">
    <citation type="submission" date="2022-06" db="EMBL/GenBank/DDBJ databases">
        <authorList>
            <person name="Legras J.-L."/>
            <person name="Devillers H."/>
            <person name="Grondin C."/>
        </authorList>
    </citation>
    <scope>NUCLEOTIDE SEQUENCE</scope>
    <source>
        <strain evidence="1">CLIB 1444</strain>
    </source>
</reference>
<accession>A0ACA9Y7V6</accession>
<evidence type="ECO:0000313" key="2">
    <source>
        <dbReference type="Proteomes" id="UP001152531"/>
    </source>
</evidence>
<dbReference type="Proteomes" id="UP001152531">
    <property type="component" value="Unassembled WGS sequence"/>
</dbReference>
<gene>
    <name evidence="1" type="ORF">CLIB1444_04S08284</name>
</gene>